<protein>
    <submittedName>
        <fullName evidence="2">Uncharacterized protein</fullName>
    </submittedName>
</protein>
<evidence type="ECO:0000313" key="2">
    <source>
        <dbReference type="EMBL" id="KAG5200008.1"/>
    </source>
</evidence>
<evidence type="ECO:0000256" key="1">
    <source>
        <dbReference type="SAM" id="MobiDB-lite"/>
    </source>
</evidence>
<sequence length="86" mass="10117">MEKRKPGKMDRWLHNSYSAGPASPWFLLDLGHLHSTNRMHRSEPEVFVPLTRTCRGSVFPRKDEHFREKTRASGGRVLEPEKYRPE</sequence>
<gene>
    <name evidence="2" type="ORF">JEQ12_006487</name>
</gene>
<dbReference type="EMBL" id="JAEMGP010000015">
    <property type="protein sequence ID" value="KAG5200008.1"/>
    <property type="molecule type" value="Genomic_DNA"/>
</dbReference>
<dbReference type="AlphaFoldDB" id="A0A835ZSL2"/>
<dbReference type="Proteomes" id="UP000664991">
    <property type="component" value="Chromosome 15"/>
</dbReference>
<feature type="region of interest" description="Disordered" evidence="1">
    <location>
        <begin position="65"/>
        <end position="86"/>
    </location>
</feature>
<accession>A0A835ZSL2</accession>
<proteinExistence type="predicted"/>
<reference evidence="2 3" key="1">
    <citation type="submission" date="2020-12" db="EMBL/GenBank/DDBJ databases">
        <title>De novo assembly of Tibetan sheep genome.</title>
        <authorList>
            <person name="Li X."/>
        </authorList>
    </citation>
    <scope>NUCLEOTIDE SEQUENCE [LARGE SCALE GENOMIC DNA]</scope>
    <source>
        <tissue evidence="2">Heart</tissue>
    </source>
</reference>
<evidence type="ECO:0000313" key="3">
    <source>
        <dbReference type="Proteomes" id="UP000664991"/>
    </source>
</evidence>
<organism evidence="2 3">
    <name type="scientific">Ovis aries</name>
    <name type="common">Sheep</name>
    <dbReference type="NCBI Taxonomy" id="9940"/>
    <lineage>
        <taxon>Eukaryota</taxon>
        <taxon>Metazoa</taxon>
        <taxon>Chordata</taxon>
        <taxon>Craniata</taxon>
        <taxon>Vertebrata</taxon>
        <taxon>Euteleostomi</taxon>
        <taxon>Mammalia</taxon>
        <taxon>Eutheria</taxon>
        <taxon>Laurasiatheria</taxon>
        <taxon>Artiodactyla</taxon>
        <taxon>Ruminantia</taxon>
        <taxon>Pecora</taxon>
        <taxon>Bovidae</taxon>
        <taxon>Caprinae</taxon>
        <taxon>Ovis</taxon>
    </lineage>
</organism>
<comment type="caution">
    <text evidence="2">The sequence shown here is derived from an EMBL/GenBank/DDBJ whole genome shotgun (WGS) entry which is preliminary data.</text>
</comment>
<name>A0A835ZSL2_SHEEP</name>